<protein>
    <submittedName>
        <fullName evidence="2">Uncharacterized protein</fullName>
    </submittedName>
</protein>
<feature type="region of interest" description="Disordered" evidence="1">
    <location>
        <begin position="1"/>
        <end position="97"/>
    </location>
</feature>
<evidence type="ECO:0000313" key="3">
    <source>
        <dbReference type="Proteomes" id="UP000281406"/>
    </source>
</evidence>
<feature type="compositionally biased region" description="Basic and acidic residues" evidence="1">
    <location>
        <begin position="7"/>
        <end position="26"/>
    </location>
</feature>
<dbReference type="EMBL" id="RJVU01030023">
    <property type="protein sequence ID" value="ROL48475.1"/>
    <property type="molecule type" value="Genomic_DNA"/>
</dbReference>
<feature type="compositionally biased region" description="Basic and acidic residues" evidence="1">
    <location>
        <begin position="69"/>
        <end position="86"/>
    </location>
</feature>
<organism evidence="2 3">
    <name type="scientific">Anabarilius grahami</name>
    <name type="common">Kanglang fish</name>
    <name type="synonym">Barilius grahami</name>
    <dbReference type="NCBI Taxonomy" id="495550"/>
    <lineage>
        <taxon>Eukaryota</taxon>
        <taxon>Metazoa</taxon>
        <taxon>Chordata</taxon>
        <taxon>Craniata</taxon>
        <taxon>Vertebrata</taxon>
        <taxon>Euteleostomi</taxon>
        <taxon>Actinopterygii</taxon>
        <taxon>Neopterygii</taxon>
        <taxon>Teleostei</taxon>
        <taxon>Ostariophysi</taxon>
        <taxon>Cypriniformes</taxon>
        <taxon>Xenocyprididae</taxon>
        <taxon>Xenocypridinae</taxon>
        <taxon>Xenocypridinae incertae sedis</taxon>
        <taxon>Anabarilius</taxon>
    </lineage>
</organism>
<accession>A0A3N0YQI6</accession>
<dbReference type="AlphaFoldDB" id="A0A3N0YQI6"/>
<keyword evidence="3" id="KW-1185">Reference proteome</keyword>
<comment type="caution">
    <text evidence="2">The sequence shown here is derived from an EMBL/GenBank/DDBJ whole genome shotgun (WGS) entry which is preliminary data.</text>
</comment>
<feature type="compositionally biased region" description="Basic and acidic residues" evidence="1">
    <location>
        <begin position="34"/>
        <end position="51"/>
    </location>
</feature>
<feature type="region of interest" description="Disordered" evidence="1">
    <location>
        <begin position="140"/>
        <end position="161"/>
    </location>
</feature>
<evidence type="ECO:0000313" key="2">
    <source>
        <dbReference type="EMBL" id="ROL48475.1"/>
    </source>
</evidence>
<sequence>MQGGVPFEREPRWPPVLSKRDQERREKLRKKLSSHVEDTTLRVCKAEASKQERRKMKFSKPHWPPVISAEEREKRRFRESLEKDGSEATPSTSKQWPLKMKTAKVSVLPRASLAVLPAPPAVSDAALKRVPRATAWRRRKRATEDKKALKQGRATARRRDPKGYPCRLCGKPKRLEFGHSFFRGEHFCATAAGRSVSDWLSEQRRLAAADNVGDVPRTTAWRRKKREEAIAEGLSEKQIKDRKVFTCSLCQQPKTKEYGHSRYAGKAFCSTYESKTVELWLADPCSC</sequence>
<reference evidence="2 3" key="1">
    <citation type="submission" date="2018-10" db="EMBL/GenBank/DDBJ databases">
        <title>Genome assembly for a Yunnan-Guizhou Plateau 3E fish, Anabarilius grahami (Regan), and its evolutionary and genetic applications.</title>
        <authorList>
            <person name="Jiang W."/>
        </authorList>
    </citation>
    <scope>NUCLEOTIDE SEQUENCE [LARGE SCALE GENOMIC DNA]</scope>
    <source>
        <strain evidence="2">AG-KIZ</strain>
        <tissue evidence="2">Muscle</tissue>
    </source>
</reference>
<dbReference type="OrthoDB" id="8860065at2759"/>
<name>A0A3N0YQI6_ANAGA</name>
<gene>
    <name evidence="2" type="ORF">DPX16_22800</name>
</gene>
<evidence type="ECO:0000256" key="1">
    <source>
        <dbReference type="SAM" id="MobiDB-lite"/>
    </source>
</evidence>
<proteinExistence type="predicted"/>
<dbReference type="Proteomes" id="UP000281406">
    <property type="component" value="Unassembled WGS sequence"/>
</dbReference>